<evidence type="ECO:0000313" key="1">
    <source>
        <dbReference type="EMBL" id="VDK26240.1"/>
    </source>
</evidence>
<dbReference type="EMBL" id="UYRR01012184">
    <property type="protein sequence ID" value="VDK26240.1"/>
    <property type="molecule type" value="Genomic_DNA"/>
</dbReference>
<evidence type="ECO:0000313" key="3">
    <source>
        <dbReference type="WBParaSite" id="ASIM_0000611501-mRNA-1"/>
    </source>
</evidence>
<reference evidence="3" key="1">
    <citation type="submission" date="2017-02" db="UniProtKB">
        <authorList>
            <consortium name="WormBaseParasite"/>
        </authorList>
    </citation>
    <scope>IDENTIFICATION</scope>
</reference>
<dbReference type="AlphaFoldDB" id="A0A0M3JER9"/>
<evidence type="ECO:0000313" key="2">
    <source>
        <dbReference type="Proteomes" id="UP000267096"/>
    </source>
</evidence>
<dbReference type="Proteomes" id="UP000267096">
    <property type="component" value="Unassembled WGS sequence"/>
</dbReference>
<reference evidence="1 2" key="2">
    <citation type="submission" date="2018-11" db="EMBL/GenBank/DDBJ databases">
        <authorList>
            <consortium name="Pathogen Informatics"/>
        </authorList>
    </citation>
    <scope>NUCLEOTIDE SEQUENCE [LARGE SCALE GENOMIC DNA]</scope>
</reference>
<gene>
    <name evidence="1" type="ORF">ASIM_LOCUS5902</name>
</gene>
<organism evidence="3">
    <name type="scientific">Anisakis simplex</name>
    <name type="common">Herring worm</name>
    <dbReference type="NCBI Taxonomy" id="6269"/>
    <lineage>
        <taxon>Eukaryota</taxon>
        <taxon>Metazoa</taxon>
        <taxon>Ecdysozoa</taxon>
        <taxon>Nematoda</taxon>
        <taxon>Chromadorea</taxon>
        <taxon>Rhabditida</taxon>
        <taxon>Spirurina</taxon>
        <taxon>Ascaridomorpha</taxon>
        <taxon>Ascaridoidea</taxon>
        <taxon>Anisakidae</taxon>
        <taxon>Anisakis</taxon>
        <taxon>Anisakis simplex complex</taxon>
    </lineage>
</organism>
<dbReference type="WBParaSite" id="ASIM_0000611501-mRNA-1">
    <property type="protein sequence ID" value="ASIM_0000611501-mRNA-1"/>
    <property type="gene ID" value="ASIM_0000611501"/>
</dbReference>
<proteinExistence type="predicted"/>
<keyword evidence="2" id="KW-1185">Reference proteome</keyword>
<name>A0A0M3JER9_ANISI</name>
<sequence>MLGGLPFCARSFDDTKEGSSTAVAESEQQTATDKDAIRLRKEEVTVWMVSVPTISPLADEWVHEVGEDGVLFFPFIESFHIRGAVLKWIKKTSFLSV</sequence>
<protein>
    <submittedName>
        <fullName evidence="1 3">Uncharacterized protein</fullName>
    </submittedName>
</protein>
<accession>A0A0M3JER9</accession>